<organism evidence="1 2">
    <name type="scientific">Prymnesium parvum</name>
    <name type="common">Toxic golden alga</name>
    <dbReference type="NCBI Taxonomy" id="97485"/>
    <lineage>
        <taxon>Eukaryota</taxon>
        <taxon>Haptista</taxon>
        <taxon>Haptophyta</taxon>
        <taxon>Prymnesiophyceae</taxon>
        <taxon>Prymnesiales</taxon>
        <taxon>Prymnesiaceae</taxon>
        <taxon>Prymnesium</taxon>
    </lineage>
</organism>
<evidence type="ECO:0008006" key="3">
    <source>
        <dbReference type="Google" id="ProtNLM"/>
    </source>
</evidence>
<accession>A0AB34IEV9</accession>
<dbReference type="EMBL" id="JBGBPQ010000027">
    <property type="protein sequence ID" value="KAL1498729.1"/>
    <property type="molecule type" value="Genomic_DNA"/>
</dbReference>
<dbReference type="InterPro" id="IPR029063">
    <property type="entry name" value="SAM-dependent_MTases_sf"/>
</dbReference>
<evidence type="ECO:0000313" key="2">
    <source>
        <dbReference type="Proteomes" id="UP001515480"/>
    </source>
</evidence>
<protein>
    <recommendedName>
        <fullName evidence="3">Class I SAM-dependent methyltransferase</fullName>
    </recommendedName>
</protein>
<proteinExistence type="predicted"/>
<comment type="caution">
    <text evidence="1">The sequence shown here is derived from an EMBL/GenBank/DDBJ whole genome shotgun (WGS) entry which is preliminary data.</text>
</comment>
<dbReference type="AlphaFoldDB" id="A0AB34IEV9"/>
<sequence>MASVAIAAMVFANIESQMTSVGEMVHGDHLVETLVSRSRFAPFTRSRSAERLRWLANTTLRFTPDEATEWFSHLVKAHNYLEWGSGGTTVIAAWIALDSESPSKRQRLTVHSVEHASDFVEHLRTQNPLILPRAEAMGSLHFHIPDIGPTGAWGRPSDWSGREPQLRLKQAKRYVEPQGVSCCFDVILIDGRFREACAMHALRLSHKKTVVMMHDYNKPEPEPQDIRKYPRTVERWYDILYQNTTLTVLRPKPQSLAIATKNGEGSQMFRNALEQRETDDYM</sequence>
<keyword evidence="2" id="KW-1185">Reference proteome</keyword>
<name>A0AB34IEV9_PRYPA</name>
<gene>
    <name evidence="1" type="ORF">AB1Y20_014039</name>
</gene>
<reference evidence="1 2" key="1">
    <citation type="journal article" date="2024" name="Science">
        <title>Giant polyketide synthase enzymes in the biosynthesis of giant marine polyether toxins.</title>
        <authorList>
            <person name="Fallon T.R."/>
            <person name="Shende V.V."/>
            <person name="Wierzbicki I.H."/>
            <person name="Pendleton A.L."/>
            <person name="Watervoot N.F."/>
            <person name="Auber R.P."/>
            <person name="Gonzalez D.J."/>
            <person name="Wisecaver J.H."/>
            <person name="Moore B.S."/>
        </authorList>
    </citation>
    <scope>NUCLEOTIDE SEQUENCE [LARGE SCALE GENOMIC DNA]</scope>
    <source>
        <strain evidence="1 2">12B1</strain>
    </source>
</reference>
<dbReference type="Proteomes" id="UP001515480">
    <property type="component" value="Unassembled WGS sequence"/>
</dbReference>
<dbReference type="Gene3D" id="3.40.50.150">
    <property type="entry name" value="Vaccinia Virus protein VP39"/>
    <property type="match status" value="1"/>
</dbReference>
<evidence type="ECO:0000313" key="1">
    <source>
        <dbReference type="EMBL" id="KAL1498729.1"/>
    </source>
</evidence>